<organism evidence="13 14">
    <name type="scientific">Clostridium simiarum</name>
    <dbReference type="NCBI Taxonomy" id="2841506"/>
    <lineage>
        <taxon>Bacteria</taxon>
        <taxon>Bacillati</taxon>
        <taxon>Bacillota</taxon>
        <taxon>Clostridia</taxon>
        <taxon>Eubacteriales</taxon>
        <taxon>Clostridiaceae</taxon>
        <taxon>Clostridium</taxon>
    </lineage>
</organism>
<evidence type="ECO:0000259" key="12">
    <source>
        <dbReference type="PROSITE" id="PS50944"/>
    </source>
</evidence>
<evidence type="ECO:0000313" key="14">
    <source>
        <dbReference type="Proteomes" id="UP000736583"/>
    </source>
</evidence>
<dbReference type="EMBL" id="JAHLQL010000001">
    <property type="protein sequence ID" value="MBU5590897.1"/>
    <property type="molecule type" value="Genomic_DNA"/>
</dbReference>
<comment type="subunit">
    <text evidence="3">Homodimer.</text>
</comment>
<protein>
    <recommendedName>
        <fullName evidence="11">Manganese transport regulator</fullName>
    </recommendedName>
</protein>
<dbReference type="InterPro" id="IPR001367">
    <property type="entry name" value="Fe_dep_repressor"/>
</dbReference>
<evidence type="ECO:0000256" key="7">
    <source>
        <dbReference type="ARBA" id="ARBA00023125"/>
    </source>
</evidence>
<sequence>MSNEEFYTFRGYMQKDLKLLTPSMEDYMEMIYRLSQDNGFTRINEIAKFLNVQPPSATKMIQKLSEVNLIQYEKYGVIILTDEGRDIGEMLLKRHNVIEGFLGFISPLEDVLEQTEKLEHSISSETLKNLDIFVEFLKENPEIIKAYQIYRNERRSTIENNYI</sequence>
<reference evidence="13 14" key="1">
    <citation type="submission" date="2021-06" db="EMBL/GenBank/DDBJ databases">
        <authorList>
            <person name="Sun Q."/>
            <person name="Li D."/>
        </authorList>
    </citation>
    <scope>NUCLEOTIDE SEQUENCE [LARGE SCALE GENOMIC DNA]</scope>
    <source>
        <strain evidence="13 14">MSJ-4</strain>
    </source>
</reference>
<keyword evidence="9" id="KW-0804">Transcription</keyword>
<evidence type="ECO:0000256" key="8">
    <source>
        <dbReference type="ARBA" id="ARBA00023159"/>
    </source>
</evidence>
<keyword evidence="8" id="KW-0010">Activator</keyword>
<evidence type="ECO:0000256" key="11">
    <source>
        <dbReference type="ARBA" id="ARBA00032593"/>
    </source>
</evidence>
<accession>A0ABS6EXE6</accession>
<dbReference type="InterPro" id="IPR022689">
    <property type="entry name" value="Iron_dep_repressor"/>
</dbReference>
<evidence type="ECO:0000256" key="10">
    <source>
        <dbReference type="ARBA" id="ARBA00023211"/>
    </source>
</evidence>
<name>A0ABS6EXE6_9CLOT</name>
<keyword evidence="4" id="KW-0963">Cytoplasm</keyword>
<dbReference type="PANTHER" id="PTHR33238:SF11">
    <property type="entry name" value="TRANSCRIPTIONAL REGULATOR MNTR"/>
    <property type="match status" value="1"/>
</dbReference>
<dbReference type="InterPro" id="IPR050536">
    <property type="entry name" value="DtxR_MntR_Metal-Reg"/>
</dbReference>
<evidence type="ECO:0000256" key="3">
    <source>
        <dbReference type="ARBA" id="ARBA00011738"/>
    </source>
</evidence>
<keyword evidence="7" id="KW-0238">DNA-binding</keyword>
<dbReference type="Proteomes" id="UP000736583">
    <property type="component" value="Unassembled WGS sequence"/>
</dbReference>
<dbReference type="Pfam" id="PF02742">
    <property type="entry name" value="Fe_dep_repr_C"/>
    <property type="match status" value="1"/>
</dbReference>
<keyword evidence="5" id="KW-0678">Repressor</keyword>
<dbReference type="InterPro" id="IPR022687">
    <property type="entry name" value="HTH_DTXR"/>
</dbReference>
<dbReference type="Pfam" id="PF01325">
    <property type="entry name" value="Fe_dep_repress"/>
    <property type="match status" value="1"/>
</dbReference>
<evidence type="ECO:0000256" key="1">
    <source>
        <dbReference type="ARBA" id="ARBA00004496"/>
    </source>
</evidence>
<evidence type="ECO:0000313" key="13">
    <source>
        <dbReference type="EMBL" id="MBU5590897.1"/>
    </source>
</evidence>
<comment type="subcellular location">
    <subcellularLocation>
        <location evidence="1">Cytoplasm</location>
    </subcellularLocation>
</comment>
<proteinExistence type="inferred from homology"/>
<dbReference type="PROSITE" id="PS50944">
    <property type="entry name" value="HTH_DTXR"/>
    <property type="match status" value="1"/>
</dbReference>
<dbReference type="RefSeq" id="WP_216455978.1">
    <property type="nucleotide sequence ID" value="NZ_JAHLQL010000001.1"/>
</dbReference>
<gene>
    <name evidence="13" type="ORF">KQI89_03895</name>
</gene>
<dbReference type="PANTHER" id="PTHR33238">
    <property type="entry name" value="IRON (METAL) DEPENDENT REPRESSOR, DTXR FAMILY"/>
    <property type="match status" value="1"/>
</dbReference>
<evidence type="ECO:0000256" key="6">
    <source>
        <dbReference type="ARBA" id="ARBA00023015"/>
    </source>
</evidence>
<feature type="domain" description="HTH dtxR-type" evidence="12">
    <location>
        <begin position="20"/>
        <end position="81"/>
    </location>
</feature>
<dbReference type="SMART" id="SM00529">
    <property type="entry name" value="HTH_DTXR"/>
    <property type="match status" value="1"/>
</dbReference>
<evidence type="ECO:0000256" key="9">
    <source>
        <dbReference type="ARBA" id="ARBA00023163"/>
    </source>
</evidence>
<evidence type="ECO:0000256" key="2">
    <source>
        <dbReference type="ARBA" id="ARBA00007871"/>
    </source>
</evidence>
<keyword evidence="10" id="KW-0464">Manganese</keyword>
<evidence type="ECO:0000256" key="5">
    <source>
        <dbReference type="ARBA" id="ARBA00022491"/>
    </source>
</evidence>
<evidence type="ECO:0000256" key="4">
    <source>
        <dbReference type="ARBA" id="ARBA00022490"/>
    </source>
</evidence>
<comment type="similarity">
    <text evidence="2">Belongs to the DtxR/MntR family.</text>
</comment>
<comment type="caution">
    <text evidence="13">The sequence shown here is derived from an EMBL/GenBank/DDBJ whole genome shotgun (WGS) entry which is preliminary data.</text>
</comment>
<keyword evidence="6" id="KW-0805">Transcription regulation</keyword>
<keyword evidence="14" id="KW-1185">Reference proteome</keyword>